<dbReference type="KEGG" id="crw:CROST_007580"/>
<dbReference type="RefSeq" id="WP_077833095.1">
    <property type="nucleotide sequence ID" value="NZ_CP096983.1"/>
</dbReference>
<organism evidence="2 3">
    <name type="scientific">Clostridium felsineum</name>
    <dbReference type="NCBI Taxonomy" id="36839"/>
    <lineage>
        <taxon>Bacteria</taxon>
        <taxon>Bacillati</taxon>
        <taxon>Bacillota</taxon>
        <taxon>Clostridia</taxon>
        <taxon>Eubacteriales</taxon>
        <taxon>Clostridiaceae</taxon>
        <taxon>Clostridium</taxon>
    </lineage>
</organism>
<dbReference type="Proteomes" id="UP000190951">
    <property type="component" value="Chromosome"/>
</dbReference>
<evidence type="ECO:0000259" key="1">
    <source>
        <dbReference type="Pfam" id="PF02517"/>
    </source>
</evidence>
<dbReference type="GO" id="GO:0080120">
    <property type="term" value="P:CAAX-box protein maturation"/>
    <property type="evidence" value="ECO:0007669"/>
    <property type="project" value="UniProtKB-ARBA"/>
</dbReference>
<dbReference type="InterPro" id="IPR003675">
    <property type="entry name" value="Rce1/LyrA-like_dom"/>
</dbReference>
<protein>
    <recommendedName>
        <fullName evidence="1">CAAX prenyl protease 2/Lysostaphin resistance protein A-like domain-containing protein</fullName>
    </recommendedName>
</protein>
<dbReference type="PANTHER" id="PTHR39430:SF1">
    <property type="entry name" value="PROTEASE"/>
    <property type="match status" value="1"/>
</dbReference>
<feature type="domain" description="CAAX prenyl protease 2/Lysostaphin resistance protein A-like" evidence="1">
    <location>
        <begin position="124"/>
        <end position="213"/>
    </location>
</feature>
<dbReference type="STRING" id="84029.CROST_15530"/>
<dbReference type="AlphaFoldDB" id="A0A1S8L9V3"/>
<dbReference type="GO" id="GO:0004175">
    <property type="term" value="F:endopeptidase activity"/>
    <property type="evidence" value="ECO:0007669"/>
    <property type="project" value="UniProtKB-ARBA"/>
</dbReference>
<sequence length="275" mass="30751">MDKKLTLAQRYSKLRSGFKIVICFVLIMMVLILYEVVTYGHHNLAQYVQEIAFIVIPITLWKYVEKKPLEMLGFSKGKRSVLTLIVGLVCGAAAISIVLVILLFSKNAIFVGSILKPNFTAGTFNGLILFISVGFAEETFFRGYCLRSISEKNKKIIAAVIASILFSLLHGLNPNVGVLFFMNVFLIGMLFAYMTFKFNIWLPIGFHIMWDYFESNVWGFADSGIVIKGIYNIKVPVNNIINGGLVGPEGGLAVTFTVLLGFFIIFMIKRKDTAN</sequence>
<gene>
    <name evidence="2" type="ORF">CROST_007580</name>
</gene>
<keyword evidence="3" id="KW-1185">Reference proteome</keyword>
<dbReference type="PANTHER" id="PTHR39430">
    <property type="entry name" value="MEMBRANE-ASSOCIATED PROTEASE-RELATED"/>
    <property type="match status" value="1"/>
</dbReference>
<reference evidence="2 3" key="1">
    <citation type="submission" date="2022-04" db="EMBL/GenBank/DDBJ databases">
        <title>Genome sequence of C. roseum typestrain.</title>
        <authorList>
            <person name="Poehlein A."/>
            <person name="Schoch T."/>
            <person name="Duerre P."/>
            <person name="Daniel R."/>
        </authorList>
    </citation>
    <scope>NUCLEOTIDE SEQUENCE [LARGE SCALE GENOMIC DNA]</scope>
    <source>
        <strain evidence="2 3">DSM 7320</strain>
    </source>
</reference>
<dbReference type="Pfam" id="PF02517">
    <property type="entry name" value="Rce1-like"/>
    <property type="match status" value="1"/>
</dbReference>
<accession>A0A1S8L9V3</accession>
<evidence type="ECO:0000313" key="2">
    <source>
        <dbReference type="EMBL" id="URZ10050.1"/>
    </source>
</evidence>
<proteinExistence type="predicted"/>
<evidence type="ECO:0000313" key="3">
    <source>
        <dbReference type="Proteomes" id="UP000190951"/>
    </source>
</evidence>
<name>A0A1S8L9V3_9CLOT</name>
<dbReference type="EMBL" id="CP096983">
    <property type="protein sequence ID" value="URZ10050.1"/>
    <property type="molecule type" value="Genomic_DNA"/>
</dbReference>